<dbReference type="Proteomes" id="UP001335183">
    <property type="component" value="Chromosome"/>
</dbReference>
<evidence type="ECO:0000313" key="3">
    <source>
        <dbReference type="EMBL" id="WWA47591.1"/>
    </source>
</evidence>
<gene>
    <name evidence="3" type="ORF">V5F89_01405</name>
</gene>
<feature type="transmembrane region" description="Helical" evidence="1">
    <location>
        <begin position="97"/>
        <end position="114"/>
    </location>
</feature>
<keyword evidence="1" id="KW-0472">Membrane</keyword>
<keyword evidence="3" id="KW-0378">Hydrolase</keyword>
<dbReference type="Pfam" id="PF02517">
    <property type="entry name" value="Rce1-like"/>
    <property type="match status" value="1"/>
</dbReference>
<evidence type="ECO:0000256" key="1">
    <source>
        <dbReference type="SAM" id="Phobius"/>
    </source>
</evidence>
<dbReference type="GO" id="GO:0016787">
    <property type="term" value="F:hydrolase activity"/>
    <property type="evidence" value="ECO:0007669"/>
    <property type="project" value="UniProtKB-KW"/>
</dbReference>
<keyword evidence="1" id="KW-0812">Transmembrane</keyword>
<sequence>MTLSILLWLAVFAPSVAIPNGMLISIPIVALILIFVKRTRGPTFSAVFRSIPVSLAVGALAGAAMHFAMNPLFDLLARQVTGAEPDLSSLAAVHGDLGNYLKLLALGVLFGGIIEELIDRGFLLGWGTAEFGEAWAIPLLLLTSLGFGLAHAWQGTAGMITTGLSGLCYGAVYLLCDRKLLPAVTMHATSNAIAITAIYLYGVQ</sequence>
<feature type="transmembrane region" description="Helical" evidence="1">
    <location>
        <begin position="159"/>
        <end position="176"/>
    </location>
</feature>
<proteinExistence type="predicted"/>
<feature type="transmembrane region" description="Helical" evidence="1">
    <location>
        <begin position="6"/>
        <end position="35"/>
    </location>
</feature>
<feature type="transmembrane region" description="Helical" evidence="1">
    <location>
        <begin position="47"/>
        <end position="69"/>
    </location>
</feature>
<evidence type="ECO:0000259" key="2">
    <source>
        <dbReference type="Pfam" id="PF02517"/>
    </source>
</evidence>
<organism evidence="3 4">
    <name type="scientific">Pelagerythrobacter marensis</name>
    <dbReference type="NCBI Taxonomy" id="543877"/>
    <lineage>
        <taxon>Bacteria</taxon>
        <taxon>Pseudomonadati</taxon>
        <taxon>Pseudomonadota</taxon>
        <taxon>Alphaproteobacteria</taxon>
        <taxon>Sphingomonadales</taxon>
        <taxon>Erythrobacteraceae</taxon>
        <taxon>Pelagerythrobacter</taxon>
    </lineage>
</organism>
<feature type="transmembrane region" description="Helical" evidence="1">
    <location>
        <begin position="183"/>
        <end position="202"/>
    </location>
</feature>
<dbReference type="RefSeq" id="WP_338446481.1">
    <property type="nucleotide sequence ID" value="NZ_CP144918.1"/>
</dbReference>
<reference evidence="3 4" key="1">
    <citation type="submission" date="2024-02" db="EMBL/GenBank/DDBJ databases">
        <title>The whole genome sequence of five bacterial samples isolated from Abu Dhabi Sabkha-shore region.</title>
        <authorList>
            <person name="Sudalaimuthuasari N."/>
            <person name="Sarfraz B."/>
            <person name="Tuyisabe J.D."/>
            <person name="Mugisha Ntwali L.D.M."/>
            <person name="Ali A.I.A.A."/>
            <person name="Almansoori S.Z.A."/>
            <person name="Alajami H.S.A."/>
            <person name="Almeqbaali A.A.S."/>
            <person name="Kundu B."/>
            <person name="Saeed E.E."/>
            <person name="Sukumarinath V."/>
            <person name="Mishra A.K."/>
            <person name="Hazzouri K.M."/>
            <person name="Almaskari R."/>
            <person name="Sharma A.K."/>
            <person name="Amiri K.M.A."/>
        </authorList>
    </citation>
    <scope>NUCLEOTIDE SEQUENCE [LARGE SCALE GENOMIC DNA]</scope>
    <source>
        <strain evidence="4">kcgeb_sd</strain>
    </source>
</reference>
<keyword evidence="4" id="KW-1185">Reference proteome</keyword>
<accession>A0ABZ2D3T0</accession>
<keyword evidence="1" id="KW-1133">Transmembrane helix</keyword>
<evidence type="ECO:0000313" key="4">
    <source>
        <dbReference type="Proteomes" id="UP001335183"/>
    </source>
</evidence>
<feature type="domain" description="CAAX prenyl protease 2/Lysostaphin resistance protein A-like" evidence="2">
    <location>
        <begin position="101"/>
        <end position="193"/>
    </location>
</feature>
<dbReference type="InterPro" id="IPR003675">
    <property type="entry name" value="Rce1/LyrA-like_dom"/>
</dbReference>
<name>A0ABZ2D3T0_9SPHN</name>
<dbReference type="EC" id="3.4.-.-" evidence="3"/>
<protein>
    <submittedName>
        <fullName evidence="3">CPBP family intramembrane glutamic endopeptidase</fullName>
        <ecNumber evidence="3">3.4.-.-</ecNumber>
    </submittedName>
</protein>
<dbReference type="EMBL" id="CP144918">
    <property type="protein sequence ID" value="WWA47591.1"/>
    <property type="molecule type" value="Genomic_DNA"/>
</dbReference>